<dbReference type="EMBL" id="JACXVP010000003">
    <property type="protein sequence ID" value="KAG5616806.1"/>
    <property type="molecule type" value="Genomic_DNA"/>
</dbReference>
<reference evidence="1 2" key="1">
    <citation type="submission" date="2020-09" db="EMBL/GenBank/DDBJ databases">
        <title>De no assembly of potato wild relative species, Solanum commersonii.</title>
        <authorList>
            <person name="Cho K."/>
        </authorList>
    </citation>
    <scope>NUCLEOTIDE SEQUENCE [LARGE SCALE GENOMIC DNA]</scope>
    <source>
        <strain evidence="1">LZ3.2</strain>
        <tissue evidence="1">Leaf</tissue>
    </source>
</reference>
<dbReference type="Proteomes" id="UP000824120">
    <property type="component" value="Chromosome 3"/>
</dbReference>
<proteinExistence type="predicted"/>
<keyword evidence="2" id="KW-1185">Reference proteome</keyword>
<name>A0A9J5ZWW7_SOLCO</name>
<sequence>GTKHASYCQRSTHWLQNVHDLNVPIHQSPLHWIDLFAFALWHIWLRRNQQVFQNNANPPHILSLPMILMRATEFKYMTDSSITSPNRIDIKIRWFPLTTNAFKLNIDKAFYKDNQMGGIGGVIRDSHEFIKDKNNVETFARGGGYSSFLSKLYIDV</sequence>
<gene>
    <name evidence="1" type="ORF">H5410_016630</name>
</gene>
<protein>
    <submittedName>
        <fullName evidence="1">Uncharacterized protein</fullName>
    </submittedName>
</protein>
<evidence type="ECO:0000313" key="1">
    <source>
        <dbReference type="EMBL" id="KAG5616806.1"/>
    </source>
</evidence>
<organism evidence="1 2">
    <name type="scientific">Solanum commersonii</name>
    <name type="common">Commerson's wild potato</name>
    <name type="synonym">Commerson's nightshade</name>
    <dbReference type="NCBI Taxonomy" id="4109"/>
    <lineage>
        <taxon>Eukaryota</taxon>
        <taxon>Viridiplantae</taxon>
        <taxon>Streptophyta</taxon>
        <taxon>Embryophyta</taxon>
        <taxon>Tracheophyta</taxon>
        <taxon>Spermatophyta</taxon>
        <taxon>Magnoliopsida</taxon>
        <taxon>eudicotyledons</taxon>
        <taxon>Gunneridae</taxon>
        <taxon>Pentapetalae</taxon>
        <taxon>asterids</taxon>
        <taxon>lamiids</taxon>
        <taxon>Solanales</taxon>
        <taxon>Solanaceae</taxon>
        <taxon>Solanoideae</taxon>
        <taxon>Solaneae</taxon>
        <taxon>Solanum</taxon>
    </lineage>
</organism>
<accession>A0A9J5ZWW7</accession>
<comment type="caution">
    <text evidence="1">The sequence shown here is derived from an EMBL/GenBank/DDBJ whole genome shotgun (WGS) entry which is preliminary data.</text>
</comment>
<evidence type="ECO:0000313" key="2">
    <source>
        <dbReference type="Proteomes" id="UP000824120"/>
    </source>
</evidence>
<dbReference type="OrthoDB" id="1434060at2759"/>
<feature type="non-terminal residue" evidence="1">
    <location>
        <position position="1"/>
    </location>
</feature>
<dbReference type="AlphaFoldDB" id="A0A9J5ZWW7"/>